<keyword evidence="1" id="KW-1133">Transmembrane helix</keyword>
<evidence type="ECO:0000256" key="1">
    <source>
        <dbReference type="SAM" id="Phobius"/>
    </source>
</evidence>
<reference evidence="2 3" key="1">
    <citation type="submission" date="2020-07" db="EMBL/GenBank/DDBJ databases">
        <title>Endozoicomonas sp. nov., isolated from sediment.</title>
        <authorList>
            <person name="Gu T."/>
        </authorList>
    </citation>
    <scope>NUCLEOTIDE SEQUENCE [LARGE SCALE GENOMIC DNA]</scope>
    <source>
        <strain evidence="2 3">SM1973</strain>
    </source>
</reference>
<dbReference type="EMBL" id="JACCKB010000053">
    <property type="protein sequence ID" value="NYZ68867.1"/>
    <property type="molecule type" value="Genomic_DNA"/>
</dbReference>
<feature type="transmembrane region" description="Helical" evidence="1">
    <location>
        <begin position="31"/>
        <end position="57"/>
    </location>
</feature>
<name>A0A853IHF7_9GAMM</name>
<keyword evidence="1" id="KW-0472">Membrane</keyword>
<feature type="transmembrane region" description="Helical" evidence="1">
    <location>
        <begin position="88"/>
        <end position="107"/>
    </location>
</feature>
<gene>
    <name evidence="2" type="ORF">H0A36_22875</name>
</gene>
<keyword evidence="3" id="KW-1185">Reference proteome</keyword>
<accession>A0A853IHF7</accession>
<protein>
    <submittedName>
        <fullName evidence="2">Uncharacterized protein</fullName>
    </submittedName>
</protein>
<organism evidence="2 3">
    <name type="scientific">Spartinivicinus marinus</name>
    <dbReference type="NCBI Taxonomy" id="2994442"/>
    <lineage>
        <taxon>Bacteria</taxon>
        <taxon>Pseudomonadati</taxon>
        <taxon>Pseudomonadota</taxon>
        <taxon>Gammaproteobacteria</taxon>
        <taxon>Oceanospirillales</taxon>
        <taxon>Zooshikellaceae</taxon>
        <taxon>Spartinivicinus</taxon>
    </lineage>
</organism>
<proteinExistence type="predicted"/>
<comment type="caution">
    <text evidence="2">The sequence shown here is derived from an EMBL/GenBank/DDBJ whole genome shotgun (WGS) entry which is preliminary data.</text>
</comment>
<dbReference type="AlphaFoldDB" id="A0A853IHF7"/>
<evidence type="ECO:0000313" key="3">
    <source>
        <dbReference type="Proteomes" id="UP000569732"/>
    </source>
</evidence>
<evidence type="ECO:0000313" key="2">
    <source>
        <dbReference type="EMBL" id="NYZ68867.1"/>
    </source>
</evidence>
<keyword evidence="1" id="KW-0812">Transmembrane</keyword>
<dbReference type="Proteomes" id="UP000569732">
    <property type="component" value="Unassembled WGS sequence"/>
</dbReference>
<sequence length="138" mass="15457">MEGVSKPIYNKTYGLNLLLDFNMKNFVAYSAFSWFVIGLLIGWGGYALVAIAGGMWFGNSISAVLTGKIDTLVQRRLHIERSSNPIDFWLATICEFALSIVVIFAILKMRKDAGLALLNPPWFIGEDFIYAMLDFSAY</sequence>
<dbReference type="RefSeq" id="WP_180570868.1">
    <property type="nucleotide sequence ID" value="NZ_JACCKB010000053.1"/>
</dbReference>